<keyword evidence="1" id="KW-0812">Transmembrane</keyword>
<organism evidence="2 3">
    <name type="scientific">Mobilisporobacter senegalensis</name>
    <dbReference type="NCBI Taxonomy" id="1329262"/>
    <lineage>
        <taxon>Bacteria</taxon>
        <taxon>Bacillati</taxon>
        <taxon>Bacillota</taxon>
        <taxon>Clostridia</taxon>
        <taxon>Lachnospirales</taxon>
        <taxon>Lachnospiraceae</taxon>
        <taxon>Mobilisporobacter</taxon>
    </lineage>
</organism>
<evidence type="ECO:0000313" key="3">
    <source>
        <dbReference type="Proteomes" id="UP000273083"/>
    </source>
</evidence>
<keyword evidence="1" id="KW-0472">Membrane</keyword>
<dbReference type="EMBL" id="RJVG01000006">
    <property type="protein sequence ID" value="ROR27312.1"/>
    <property type="molecule type" value="Genomic_DNA"/>
</dbReference>
<comment type="caution">
    <text evidence="2">The sequence shown here is derived from an EMBL/GenBank/DDBJ whole genome shotgun (WGS) entry which is preliminary data.</text>
</comment>
<dbReference type="Proteomes" id="UP000273083">
    <property type="component" value="Unassembled WGS sequence"/>
</dbReference>
<keyword evidence="3" id="KW-1185">Reference proteome</keyword>
<protein>
    <submittedName>
        <fullName evidence="2">Uncharacterized protein</fullName>
    </submittedName>
</protein>
<proteinExistence type="predicted"/>
<keyword evidence="1" id="KW-1133">Transmembrane helix</keyword>
<name>A0A3N1XQE6_9FIRM</name>
<evidence type="ECO:0000313" key="2">
    <source>
        <dbReference type="EMBL" id="ROR27312.1"/>
    </source>
</evidence>
<reference evidence="2 3" key="1">
    <citation type="submission" date="2018-11" db="EMBL/GenBank/DDBJ databases">
        <title>Genomic Encyclopedia of Type Strains, Phase IV (KMG-IV): sequencing the most valuable type-strain genomes for metagenomic binning, comparative biology and taxonomic classification.</title>
        <authorList>
            <person name="Goeker M."/>
        </authorList>
    </citation>
    <scope>NUCLEOTIDE SEQUENCE [LARGE SCALE GENOMIC DNA]</scope>
    <source>
        <strain evidence="2 3">DSM 26537</strain>
    </source>
</reference>
<sequence>MKTKSAYIVSVFLLLIIVISILYYIFYHSDSNTAFDGTLVKNMQNVYKRLDSCYL</sequence>
<evidence type="ECO:0000256" key="1">
    <source>
        <dbReference type="SAM" id="Phobius"/>
    </source>
</evidence>
<gene>
    <name evidence="2" type="ORF">EDD66_1066</name>
</gene>
<accession>A0A3N1XQE6</accession>
<feature type="transmembrane region" description="Helical" evidence="1">
    <location>
        <begin position="7"/>
        <end position="26"/>
    </location>
</feature>
<dbReference type="AlphaFoldDB" id="A0A3N1XQE6"/>